<name>A0A2H0KA61_9BACT</name>
<proteinExistence type="predicted"/>
<evidence type="ECO:0000313" key="2">
    <source>
        <dbReference type="Proteomes" id="UP000229342"/>
    </source>
</evidence>
<reference evidence="1 2" key="1">
    <citation type="submission" date="2017-09" db="EMBL/GenBank/DDBJ databases">
        <title>Depth-based differentiation of microbial function through sediment-hosted aquifers and enrichment of novel symbionts in the deep terrestrial subsurface.</title>
        <authorList>
            <person name="Probst A.J."/>
            <person name="Ladd B."/>
            <person name="Jarett J.K."/>
            <person name="Geller-Mcgrath D.E."/>
            <person name="Sieber C.M."/>
            <person name="Emerson J.B."/>
            <person name="Anantharaman K."/>
            <person name="Thomas B.C."/>
            <person name="Malmstrom R."/>
            <person name="Stieglmeier M."/>
            <person name="Klingl A."/>
            <person name="Woyke T."/>
            <person name="Ryan C.M."/>
            <person name="Banfield J.F."/>
        </authorList>
    </citation>
    <scope>NUCLEOTIDE SEQUENCE [LARGE SCALE GENOMIC DNA]</scope>
    <source>
        <strain evidence="1">CG11_big_fil_rev_8_21_14_0_20_46_11</strain>
    </source>
</reference>
<sequence>MKKFILAYPLLQRGGRYTFRAEIVVIAENTKSARSKVEEYSNHTDGLEEVPTGAWNNPKLSSCRQMHIALKDTGAVVSTKIERLY</sequence>
<dbReference type="EMBL" id="PCVG01000078">
    <property type="protein sequence ID" value="PIQ68140.1"/>
    <property type="molecule type" value="Genomic_DNA"/>
</dbReference>
<evidence type="ECO:0000313" key="1">
    <source>
        <dbReference type="EMBL" id="PIQ68140.1"/>
    </source>
</evidence>
<dbReference type="Proteomes" id="UP000229342">
    <property type="component" value="Unassembled WGS sequence"/>
</dbReference>
<accession>A0A2H0KA61</accession>
<gene>
    <name evidence="1" type="ORF">COV91_05720</name>
</gene>
<organism evidence="1 2">
    <name type="scientific">Candidatus Taylorbacteria bacterium CG11_big_fil_rev_8_21_14_0_20_46_11</name>
    <dbReference type="NCBI Taxonomy" id="1975025"/>
    <lineage>
        <taxon>Bacteria</taxon>
        <taxon>Candidatus Tayloriibacteriota</taxon>
    </lineage>
</organism>
<dbReference type="AlphaFoldDB" id="A0A2H0KA61"/>
<protein>
    <submittedName>
        <fullName evidence="1">Uncharacterized protein</fullName>
    </submittedName>
</protein>
<comment type="caution">
    <text evidence="1">The sequence shown here is derived from an EMBL/GenBank/DDBJ whole genome shotgun (WGS) entry which is preliminary data.</text>
</comment>